<dbReference type="CDD" id="cd00146">
    <property type="entry name" value="PKD"/>
    <property type="match status" value="1"/>
</dbReference>
<comment type="caution">
    <text evidence="10">The sequence shown here is derived from an EMBL/GenBank/DDBJ whole genome shotgun (WGS) entry which is preliminary data.</text>
</comment>
<dbReference type="InterPro" id="IPR022409">
    <property type="entry name" value="PKD/Chitinase_dom"/>
</dbReference>
<name>A0ABS5DRH1_9BURK</name>
<dbReference type="Pfam" id="PF17957">
    <property type="entry name" value="Big_7"/>
    <property type="match status" value="1"/>
</dbReference>
<dbReference type="InterPro" id="IPR035986">
    <property type="entry name" value="PKD_dom_sf"/>
</dbReference>
<evidence type="ECO:0000256" key="1">
    <source>
        <dbReference type="ARBA" id="ARBA00009121"/>
    </source>
</evidence>
<evidence type="ECO:0000256" key="4">
    <source>
        <dbReference type="ARBA" id="ARBA00023277"/>
    </source>
</evidence>
<keyword evidence="2 6" id="KW-0378">Hydrolase</keyword>
<dbReference type="Pfam" id="PF06483">
    <property type="entry name" value="ChiC"/>
    <property type="match status" value="1"/>
</dbReference>
<evidence type="ECO:0000259" key="8">
    <source>
        <dbReference type="PROSITE" id="PS50093"/>
    </source>
</evidence>
<dbReference type="InterPro" id="IPR036573">
    <property type="entry name" value="CBM_sf_5/12"/>
</dbReference>
<keyword evidence="5 6" id="KW-0326">Glycosidase</keyword>
<dbReference type="Pfam" id="PF02839">
    <property type="entry name" value="CBM_5_12"/>
    <property type="match status" value="1"/>
</dbReference>
<dbReference type="Gene3D" id="3.20.20.80">
    <property type="entry name" value="Glycosidases"/>
    <property type="match status" value="1"/>
</dbReference>
<dbReference type="InterPro" id="IPR050314">
    <property type="entry name" value="Glycosyl_Hydrlase_18"/>
</dbReference>
<comment type="similarity">
    <text evidence="1">Belongs to the glycosyl hydrolase 18 family. Chitinase class II subfamily.</text>
</comment>
<keyword evidence="7" id="KW-0732">Signal</keyword>
<reference evidence="10 11" key="1">
    <citation type="submission" date="2021-04" db="EMBL/GenBank/DDBJ databases">
        <title>The genome sequence of type strain Ideonella paludis KCTC 32238.</title>
        <authorList>
            <person name="Liu Y."/>
        </authorList>
    </citation>
    <scope>NUCLEOTIDE SEQUENCE [LARGE SCALE GENOMIC DNA]</scope>
    <source>
        <strain evidence="10 11">KCTC 32238</strain>
    </source>
</reference>
<evidence type="ECO:0000256" key="7">
    <source>
        <dbReference type="SAM" id="SignalP"/>
    </source>
</evidence>
<dbReference type="SUPFAM" id="SSF51055">
    <property type="entry name" value="Carbohydrate binding domain"/>
    <property type="match status" value="1"/>
</dbReference>
<dbReference type="PANTHER" id="PTHR11177:SF308">
    <property type="entry name" value="CHITINASE A"/>
    <property type="match status" value="1"/>
</dbReference>
<evidence type="ECO:0000313" key="10">
    <source>
        <dbReference type="EMBL" id="MBQ0933744.1"/>
    </source>
</evidence>
<feature type="domain" description="PKD" evidence="8">
    <location>
        <begin position="83"/>
        <end position="164"/>
    </location>
</feature>
<dbReference type="Gene3D" id="3.10.50.10">
    <property type="match status" value="1"/>
</dbReference>
<dbReference type="SUPFAM" id="SSF51445">
    <property type="entry name" value="(Trans)glycosidases"/>
    <property type="match status" value="1"/>
</dbReference>
<dbReference type="Pfam" id="PF18911">
    <property type="entry name" value="PKD_4"/>
    <property type="match status" value="1"/>
</dbReference>
<dbReference type="InterPro" id="IPR029070">
    <property type="entry name" value="Chitinase_insertion_sf"/>
</dbReference>
<dbReference type="InterPro" id="IPR001223">
    <property type="entry name" value="Glyco_hydro18_cat"/>
</dbReference>
<dbReference type="SUPFAM" id="SSF54556">
    <property type="entry name" value="Chitinase insertion domain"/>
    <property type="match status" value="1"/>
</dbReference>
<dbReference type="InterPro" id="IPR017853">
    <property type="entry name" value="GH"/>
</dbReference>
<dbReference type="PROSITE" id="PS50093">
    <property type="entry name" value="PKD"/>
    <property type="match status" value="1"/>
</dbReference>
<feature type="domain" description="GH18" evidence="9">
    <location>
        <begin position="302"/>
        <end position="780"/>
    </location>
</feature>
<dbReference type="Proteomes" id="UP000672097">
    <property type="component" value="Unassembled WGS sequence"/>
</dbReference>
<proteinExistence type="inferred from homology"/>
<dbReference type="PANTHER" id="PTHR11177">
    <property type="entry name" value="CHITINASE"/>
    <property type="match status" value="1"/>
</dbReference>
<evidence type="ECO:0000256" key="3">
    <source>
        <dbReference type="ARBA" id="ARBA00023024"/>
    </source>
</evidence>
<dbReference type="PROSITE" id="PS51910">
    <property type="entry name" value="GH18_2"/>
    <property type="match status" value="1"/>
</dbReference>
<evidence type="ECO:0000256" key="2">
    <source>
        <dbReference type="ARBA" id="ARBA00022801"/>
    </source>
</evidence>
<dbReference type="SMART" id="SM00089">
    <property type="entry name" value="PKD"/>
    <property type="match status" value="1"/>
</dbReference>
<dbReference type="SMART" id="SM00636">
    <property type="entry name" value="Glyco_18"/>
    <property type="match status" value="1"/>
</dbReference>
<organism evidence="10 11">
    <name type="scientific">Ideonella paludis</name>
    <dbReference type="NCBI Taxonomy" id="1233411"/>
    <lineage>
        <taxon>Bacteria</taxon>
        <taxon>Pseudomonadati</taxon>
        <taxon>Pseudomonadota</taxon>
        <taxon>Betaproteobacteria</taxon>
        <taxon>Burkholderiales</taxon>
        <taxon>Sphaerotilaceae</taxon>
        <taxon>Ideonella</taxon>
    </lineage>
</organism>
<dbReference type="CDD" id="cd12215">
    <property type="entry name" value="ChiC_BD"/>
    <property type="match status" value="1"/>
</dbReference>
<keyword evidence="11" id="KW-1185">Reference proteome</keyword>
<feature type="chain" id="PRO_5045600154" evidence="7">
    <location>
        <begin position="24"/>
        <end position="963"/>
    </location>
</feature>
<dbReference type="EMBL" id="JAGQDG010000001">
    <property type="protein sequence ID" value="MBQ0933744.1"/>
    <property type="molecule type" value="Genomic_DNA"/>
</dbReference>
<keyword evidence="3" id="KW-0146">Chitin degradation</keyword>
<evidence type="ECO:0000313" key="11">
    <source>
        <dbReference type="Proteomes" id="UP000672097"/>
    </source>
</evidence>
<dbReference type="SUPFAM" id="SSF49299">
    <property type="entry name" value="PKD domain"/>
    <property type="match status" value="1"/>
</dbReference>
<dbReference type="InterPro" id="IPR000601">
    <property type="entry name" value="PKD_dom"/>
</dbReference>
<dbReference type="Gene3D" id="2.10.10.20">
    <property type="entry name" value="Carbohydrate-binding module superfamily 5/12"/>
    <property type="match status" value="1"/>
</dbReference>
<dbReference type="Gene3D" id="2.60.40.10">
    <property type="entry name" value="Immunoglobulins"/>
    <property type="match status" value="2"/>
</dbReference>
<dbReference type="InterPro" id="IPR003610">
    <property type="entry name" value="CBM5/12"/>
</dbReference>
<evidence type="ECO:0000256" key="5">
    <source>
        <dbReference type="ARBA" id="ARBA00023295"/>
    </source>
</evidence>
<dbReference type="RefSeq" id="WP_210805002.1">
    <property type="nucleotide sequence ID" value="NZ_JAGQDG010000001.1"/>
</dbReference>
<keyword evidence="4" id="KW-0119">Carbohydrate metabolism</keyword>
<dbReference type="CDD" id="cd06548">
    <property type="entry name" value="GH18_chitinase"/>
    <property type="match status" value="1"/>
</dbReference>
<dbReference type="InterPro" id="IPR009470">
    <property type="entry name" value="Chi_C"/>
</dbReference>
<dbReference type="SMART" id="SM00495">
    <property type="entry name" value="ChtBD3"/>
    <property type="match status" value="1"/>
</dbReference>
<accession>A0ABS5DRH1</accession>
<evidence type="ECO:0000259" key="9">
    <source>
        <dbReference type="PROSITE" id="PS51910"/>
    </source>
</evidence>
<dbReference type="InterPro" id="IPR013783">
    <property type="entry name" value="Ig-like_fold"/>
</dbReference>
<gene>
    <name evidence="10" type="ORF">KAK11_00280</name>
</gene>
<keyword evidence="3" id="KW-0624">Polysaccharide degradation</keyword>
<dbReference type="Pfam" id="PF00704">
    <property type="entry name" value="Glyco_hydro_18"/>
    <property type="match status" value="1"/>
</dbReference>
<evidence type="ECO:0000256" key="6">
    <source>
        <dbReference type="RuleBase" id="RU000489"/>
    </source>
</evidence>
<dbReference type="PROSITE" id="PS01095">
    <property type="entry name" value="GH18_1"/>
    <property type="match status" value="1"/>
</dbReference>
<dbReference type="InterPro" id="IPR001579">
    <property type="entry name" value="Glyco_hydro_18_chit_AS"/>
</dbReference>
<protein>
    <submittedName>
        <fullName evidence="10">Chitinase C-terminal domain-containing protein</fullName>
    </submittedName>
</protein>
<feature type="signal peptide" evidence="7">
    <location>
        <begin position="1"/>
        <end position="23"/>
    </location>
</feature>
<dbReference type="InterPro" id="IPR011583">
    <property type="entry name" value="Chitinase_II/V-like_cat"/>
</dbReference>
<sequence length="963" mass="102764">MWPPRPLPLVAALIASAAAPAMAYDCKNVSEWLSATAYNGGAIVKQNAQAYQAKWWTQNDSPALKSGPWDVWKPLGACDGTSVNKPPVASFTASSSGLTVSVNGSGSSDPDGSIASYAWTFGDGGNATGVSAQRTYAKAGSYTVTLTVTDNQGAKTSQAQTVTVASGPVNKPPTVSLTSPSPNSSANIGDVLTLSANAADSDGSVSKVSFYVNGALVAEDQTAPYAVSWTARAGVNDITARATDDKGASTDSAVARVTVQGSVAGDEKCRPEGLYTTPGTTPAYCKVYDDQGREVMGSDKPRRIIGYFTSWRTGKNGQPAYLASNIPWSKLTHINYAFAHVDGSNKLSVGNAADASNPATGLTWPGVAGAEMDPTFSYKGHFNLLNKFKKQYPKVKTFVSVGGWAETGGYFDANGKRIASGGFYTMTTNSDGSTNTAGINTFADSAVAFIRQYGFDGVDIDYEYATSMKDAGNPDDFAISNPRRAALMKNYVVLMQTLRARLDAASQQDQRHYLLTVAAPASSYLLRGMENYQVTKFLDYVNIMSYDLHGAWNQFVGPNAALYDDGKDAELAAWNYYTSNQYARIGYLNTDWAYHYFRGAMPAGRINIGVPYYTRGWKDVTGGTNGLWGSAAQADQTKCPPGTGGGTVQKCGAGAIGLDNLWRDLDANGQEVPAGSNPLWHTMNLAAGKSGSYLAAYGLNPATNPQDQLVGTYTRYYDSTLVSPWLWNAQKRVFLSTEDEQSLGVKAQYVADRGIGGVMFWELAGDYGYDSTRGEYFMGSTLTKLLYDKFKSATPYGNRLTNAAMPTEALDVQVSIGGFALGDANYPINPTLTLTNKSSQTLPGGTDFSFDVPTAIPATLTDQSGFGLKIVTNGSNPAGHNIGGLKNDFHRAAFKLPTWQPLPPGASVQIKLNYYLPMPSPSNWIVSFNGKSYVLAQEGRRGTVPVALRSPMRQSLPSTAMGR</sequence>